<dbReference type="InterPro" id="IPR020846">
    <property type="entry name" value="MFS_dom"/>
</dbReference>
<keyword evidence="2" id="KW-0813">Transport</keyword>
<feature type="transmembrane region" description="Helical" evidence="6">
    <location>
        <begin position="284"/>
        <end position="305"/>
    </location>
</feature>
<comment type="subcellular location">
    <subcellularLocation>
        <location evidence="1">Cell membrane</location>
        <topology evidence="1">Multi-pass membrane protein</topology>
    </subcellularLocation>
</comment>
<dbReference type="InterPro" id="IPR004747">
    <property type="entry name" value="CynX-like"/>
</dbReference>
<dbReference type="PANTHER" id="PTHR23523">
    <property type="match status" value="1"/>
</dbReference>
<dbReference type="AlphaFoldDB" id="A0A6G3ZY15"/>
<gene>
    <name evidence="8" type="ORF">GK047_13420</name>
</gene>
<feature type="transmembrane region" description="Helical" evidence="6">
    <location>
        <begin position="81"/>
        <end position="100"/>
    </location>
</feature>
<feature type="transmembrane region" description="Helical" evidence="6">
    <location>
        <begin position="218"/>
        <end position="241"/>
    </location>
</feature>
<comment type="caution">
    <text evidence="8">The sequence shown here is derived from an EMBL/GenBank/DDBJ whole genome shotgun (WGS) entry which is preliminary data.</text>
</comment>
<evidence type="ECO:0000256" key="1">
    <source>
        <dbReference type="ARBA" id="ARBA00004651"/>
    </source>
</evidence>
<sequence length="402" mass="43178">MSLQQEQTTKSISKPLNWLLVFGVICIAANLRAPLTSVGPLVASIRDDMGISNTLAGMITTLPLLAFAILSPFAPTLARRFGIESVLLGAMGLLTIGIFLRSVSGIVTLFAGTALLGLGISVCNVLLPSLIKREFPDRIGLMTGMYSVGMNVCGAIASGISVPLSRHLGLGWKGALGCWAILAFFAILVWLPQMRNRHRQTTTKAGSRQKGNLWRSPLAWQVTLFMGLQSMIFYVIITWLPEILRERGISSDIAGWLLFLMQVALLPVTFIVPIIAGRMKSQHLLVLITGGLFFVGISGLCFGGSSWIPLWAIFLGMGGGCSFSLAMMFFGLRTHTSHEAAELSGMAQSFGYLLAAVGPILFGALHDATHSWTLPLIALMVVSVLILLFGLGAARDRYVGAK</sequence>
<name>A0A6G3ZY15_9BACL</name>
<keyword evidence="3 6" id="KW-0812">Transmembrane</keyword>
<proteinExistence type="predicted"/>
<dbReference type="Pfam" id="PF07690">
    <property type="entry name" value="MFS_1"/>
    <property type="match status" value="1"/>
</dbReference>
<feature type="transmembrane region" description="Helical" evidence="6">
    <location>
        <begin position="106"/>
        <end position="127"/>
    </location>
</feature>
<dbReference type="SUPFAM" id="SSF103473">
    <property type="entry name" value="MFS general substrate transporter"/>
    <property type="match status" value="1"/>
</dbReference>
<dbReference type="Gene3D" id="1.20.1250.20">
    <property type="entry name" value="MFS general substrate transporter like domains"/>
    <property type="match status" value="2"/>
</dbReference>
<feature type="transmembrane region" description="Helical" evidence="6">
    <location>
        <begin position="170"/>
        <end position="191"/>
    </location>
</feature>
<dbReference type="PROSITE" id="PS50850">
    <property type="entry name" value="MFS"/>
    <property type="match status" value="1"/>
</dbReference>
<evidence type="ECO:0000256" key="5">
    <source>
        <dbReference type="ARBA" id="ARBA00023136"/>
    </source>
</evidence>
<dbReference type="CDD" id="cd17339">
    <property type="entry name" value="MFS_NIMT_CynX_like"/>
    <property type="match status" value="1"/>
</dbReference>
<evidence type="ECO:0000256" key="2">
    <source>
        <dbReference type="ARBA" id="ARBA00022448"/>
    </source>
</evidence>
<evidence type="ECO:0000256" key="4">
    <source>
        <dbReference type="ARBA" id="ARBA00022989"/>
    </source>
</evidence>
<evidence type="ECO:0000259" key="7">
    <source>
        <dbReference type="PROSITE" id="PS50850"/>
    </source>
</evidence>
<dbReference type="GO" id="GO:0005886">
    <property type="term" value="C:plasma membrane"/>
    <property type="evidence" value="ECO:0007669"/>
    <property type="project" value="UniProtKB-SubCell"/>
</dbReference>
<feature type="transmembrane region" description="Helical" evidence="6">
    <location>
        <begin position="350"/>
        <end position="366"/>
    </location>
</feature>
<feature type="transmembrane region" description="Helical" evidence="6">
    <location>
        <begin position="311"/>
        <end position="330"/>
    </location>
</feature>
<dbReference type="PANTHER" id="PTHR23523:SF2">
    <property type="entry name" value="2-NITROIMIDAZOLE TRANSPORTER"/>
    <property type="match status" value="1"/>
</dbReference>
<feature type="transmembrane region" description="Helical" evidence="6">
    <location>
        <begin position="55"/>
        <end position="74"/>
    </location>
</feature>
<organism evidence="8">
    <name type="scientific">Paenibacillus sp. SYP-B3998</name>
    <dbReference type="NCBI Taxonomy" id="2678564"/>
    <lineage>
        <taxon>Bacteria</taxon>
        <taxon>Bacillati</taxon>
        <taxon>Bacillota</taxon>
        <taxon>Bacilli</taxon>
        <taxon>Bacillales</taxon>
        <taxon>Paenibacillaceae</taxon>
        <taxon>Paenibacillus</taxon>
    </lineage>
</organism>
<reference evidence="8" key="1">
    <citation type="submission" date="2020-02" db="EMBL/GenBank/DDBJ databases">
        <authorList>
            <person name="Shen X.-R."/>
            <person name="Zhang Y.-X."/>
        </authorList>
    </citation>
    <scope>NUCLEOTIDE SEQUENCE</scope>
    <source>
        <strain evidence="8">SYP-B3998</strain>
    </source>
</reference>
<feature type="transmembrane region" description="Helical" evidence="6">
    <location>
        <begin position="372"/>
        <end position="394"/>
    </location>
</feature>
<dbReference type="InterPro" id="IPR036259">
    <property type="entry name" value="MFS_trans_sf"/>
</dbReference>
<dbReference type="InterPro" id="IPR011701">
    <property type="entry name" value="MFS"/>
</dbReference>
<feature type="transmembrane region" description="Helical" evidence="6">
    <location>
        <begin position="16"/>
        <end position="35"/>
    </location>
</feature>
<dbReference type="EMBL" id="JAAIKC010000004">
    <property type="protein sequence ID" value="NEW07005.1"/>
    <property type="molecule type" value="Genomic_DNA"/>
</dbReference>
<keyword evidence="4 6" id="KW-1133">Transmembrane helix</keyword>
<accession>A0A6G3ZY15</accession>
<protein>
    <submittedName>
        <fullName evidence="8">MFS transporter</fullName>
    </submittedName>
</protein>
<feature type="transmembrane region" description="Helical" evidence="6">
    <location>
        <begin position="139"/>
        <end position="164"/>
    </location>
</feature>
<dbReference type="InterPro" id="IPR052524">
    <property type="entry name" value="MFS_Cyanate_Porter"/>
</dbReference>
<evidence type="ECO:0000256" key="6">
    <source>
        <dbReference type="SAM" id="Phobius"/>
    </source>
</evidence>
<evidence type="ECO:0000313" key="8">
    <source>
        <dbReference type="EMBL" id="NEW07005.1"/>
    </source>
</evidence>
<dbReference type="GO" id="GO:0022857">
    <property type="term" value="F:transmembrane transporter activity"/>
    <property type="evidence" value="ECO:0007669"/>
    <property type="project" value="InterPro"/>
</dbReference>
<dbReference type="NCBIfam" id="TIGR00896">
    <property type="entry name" value="CynX"/>
    <property type="match status" value="1"/>
</dbReference>
<keyword evidence="5 6" id="KW-0472">Membrane</keyword>
<feature type="domain" description="Major facilitator superfamily (MFS) profile" evidence="7">
    <location>
        <begin position="16"/>
        <end position="398"/>
    </location>
</feature>
<feature type="transmembrane region" description="Helical" evidence="6">
    <location>
        <begin position="253"/>
        <end position="277"/>
    </location>
</feature>
<dbReference type="RefSeq" id="WP_163947144.1">
    <property type="nucleotide sequence ID" value="NZ_JAAIKC010000004.1"/>
</dbReference>
<evidence type="ECO:0000256" key="3">
    <source>
        <dbReference type="ARBA" id="ARBA00022692"/>
    </source>
</evidence>